<accession>A0A132NTR6</accession>
<dbReference type="InterPro" id="IPR011992">
    <property type="entry name" value="EF-hand-dom_pair"/>
</dbReference>
<evidence type="ECO:0000256" key="4">
    <source>
        <dbReference type="ARBA" id="ARBA00022737"/>
    </source>
</evidence>
<evidence type="ECO:0000313" key="8">
    <source>
        <dbReference type="Proteomes" id="UP000070089"/>
    </source>
</evidence>
<reference evidence="7 8" key="1">
    <citation type="journal article" date="2015" name="Mol. Biochem. Parasitol.">
        <title>Identification of polymorphic genes for use in assemblage B genotyping assays through comparative genomics of multiple assemblage B Giardia duodenalis isolates.</title>
        <authorList>
            <person name="Wielinga C."/>
            <person name="Thompson R.C."/>
            <person name="Monis P."/>
            <person name="Ryan U."/>
        </authorList>
    </citation>
    <scope>NUCLEOTIDE SEQUENCE [LARGE SCALE GENOMIC DNA]</scope>
    <source>
        <strain evidence="7 8">BAH15c1</strain>
    </source>
</reference>
<dbReference type="OrthoDB" id="10248537at2759"/>
<dbReference type="PANTHER" id="PTHR46212">
    <property type="entry name" value="PEFLIN"/>
    <property type="match status" value="1"/>
</dbReference>
<dbReference type="InterPro" id="IPR018247">
    <property type="entry name" value="EF_Hand_1_Ca_BS"/>
</dbReference>
<dbReference type="GO" id="GO:0005509">
    <property type="term" value="F:calcium ion binding"/>
    <property type="evidence" value="ECO:0007669"/>
    <property type="project" value="InterPro"/>
</dbReference>
<gene>
    <name evidence="7" type="ORF">QR46_2544</name>
</gene>
<dbReference type="VEuPathDB" id="GiardiaDB:QR46_2544"/>
<dbReference type="AlphaFoldDB" id="A0A132NTR6"/>
<proteinExistence type="predicted"/>
<dbReference type="PANTHER" id="PTHR46212:SF3">
    <property type="entry name" value="GH27120P"/>
    <property type="match status" value="1"/>
</dbReference>
<comment type="subcellular location">
    <subcellularLocation>
        <location evidence="1">Cytoplasm</location>
    </subcellularLocation>
</comment>
<evidence type="ECO:0000256" key="1">
    <source>
        <dbReference type="ARBA" id="ARBA00004496"/>
    </source>
</evidence>
<evidence type="ECO:0000256" key="5">
    <source>
        <dbReference type="ARBA" id="ARBA00022837"/>
    </source>
</evidence>
<comment type="caution">
    <text evidence="7">The sequence shown here is derived from an EMBL/GenBank/DDBJ whole genome shotgun (WGS) entry which is preliminary data.</text>
</comment>
<dbReference type="SMART" id="SM00054">
    <property type="entry name" value="EFh"/>
    <property type="match status" value="2"/>
</dbReference>
<dbReference type="PROSITE" id="PS50222">
    <property type="entry name" value="EF_HAND_2"/>
    <property type="match status" value="2"/>
</dbReference>
<evidence type="ECO:0000259" key="6">
    <source>
        <dbReference type="PROSITE" id="PS50222"/>
    </source>
</evidence>
<dbReference type="PROSITE" id="PS00018">
    <property type="entry name" value="EF_HAND_1"/>
    <property type="match status" value="2"/>
</dbReference>
<dbReference type="InterPro" id="IPR002048">
    <property type="entry name" value="EF_hand_dom"/>
</dbReference>
<keyword evidence="3" id="KW-0479">Metal-binding</keyword>
<keyword evidence="5" id="KW-0106">Calcium</keyword>
<dbReference type="Proteomes" id="UP000070089">
    <property type="component" value="Unassembled WGS sequence"/>
</dbReference>
<keyword evidence="2" id="KW-0963">Cytoplasm</keyword>
<feature type="domain" description="EF-hand" evidence="6">
    <location>
        <begin position="15"/>
        <end position="50"/>
    </location>
</feature>
<dbReference type="SUPFAM" id="SSF47473">
    <property type="entry name" value="EF-hand"/>
    <property type="match status" value="1"/>
</dbReference>
<feature type="domain" description="EF-hand" evidence="6">
    <location>
        <begin position="79"/>
        <end position="114"/>
    </location>
</feature>
<name>A0A132NTR6_GIAIN</name>
<dbReference type="GO" id="GO:0005737">
    <property type="term" value="C:cytoplasm"/>
    <property type="evidence" value="ECO:0007669"/>
    <property type="project" value="UniProtKB-SubCell"/>
</dbReference>
<evidence type="ECO:0000256" key="3">
    <source>
        <dbReference type="ARBA" id="ARBA00022723"/>
    </source>
</evidence>
<evidence type="ECO:0000313" key="7">
    <source>
        <dbReference type="EMBL" id="KWX13471.1"/>
    </source>
</evidence>
<keyword evidence="4" id="KW-0677">Repeat</keyword>
<dbReference type="Pfam" id="PF13499">
    <property type="entry name" value="EF-hand_7"/>
    <property type="match status" value="1"/>
</dbReference>
<dbReference type="GO" id="GO:0048306">
    <property type="term" value="F:calcium-dependent protein binding"/>
    <property type="evidence" value="ECO:0007669"/>
    <property type="project" value="UniProtKB-ARBA"/>
</dbReference>
<dbReference type="Gene3D" id="1.10.238.10">
    <property type="entry name" value="EF-hand"/>
    <property type="match status" value="1"/>
</dbReference>
<sequence length="180" mass="20004">MNYLSCKYRDKATPREIEELRYRFSLLDADKSGSITFDELVAAFSTSSFRFPIAAAKSLIRCVSSKPSITFEGFVYVDRFVLHCNQVFQQFDRDNSGALSASELPNALNQIGFSVTPQTAVALIGAFDSGNRGALEYPQFLAAASLCCLNYSILQKFDPSQTGRVTLGYNELCILSLWFV</sequence>
<organism evidence="7 8">
    <name type="scientific">Giardia duodenalis assemblage B</name>
    <dbReference type="NCBI Taxonomy" id="1394984"/>
    <lineage>
        <taxon>Eukaryota</taxon>
        <taxon>Metamonada</taxon>
        <taxon>Diplomonadida</taxon>
        <taxon>Hexamitidae</taxon>
        <taxon>Giardiinae</taxon>
        <taxon>Giardia</taxon>
    </lineage>
</organism>
<protein>
    <submittedName>
        <fullName evidence="7">Calcium-binding protein/ programmed cell death</fullName>
    </submittedName>
</protein>
<evidence type="ECO:0000256" key="2">
    <source>
        <dbReference type="ARBA" id="ARBA00022490"/>
    </source>
</evidence>
<dbReference type="EMBL" id="JXTI01000068">
    <property type="protein sequence ID" value="KWX13471.1"/>
    <property type="molecule type" value="Genomic_DNA"/>
</dbReference>
<dbReference type="Pfam" id="PF13405">
    <property type="entry name" value="EF-hand_6"/>
    <property type="match status" value="1"/>
</dbReference>
<dbReference type="InterPro" id="IPR051426">
    <property type="entry name" value="Peflin/Sorcin_CaBP"/>
</dbReference>